<sequence length="668" mass="77994">MKLIVTQNKVAARQIAAALSNCSQKANFYQSNEYLVVWLEDGLLNGLHQKSSQWIVLIKAIQDNTLESDGVFKQLKQLIDKVNTIDILLSRLSEQLLVFWFLLQRINKTKVVFVKKVYLMNTSNILKIISKSKSSNSFHRLVDLLSYSFILSLDFKEALNQRVFFKTSQTQVEFDLLALALIGYLKRLKKSFKNQDKEKLYKLELVVMVNGREFLINSTNVFSDKQMAISLSDKIFFNGWVKIDKTTTTQKQIVFNKPIGYSDILLPVYSSYLLPLDQFYYELDALFDNGYISNSFNSFIDFTLKQKRLLSYRLKKVVKDSTFDTSLANLVHPESQSIANKMSYNITKIPFNVSFKKSLGFTTRQKIIYNQIVKGHIDRCSHKVLIRKTHLVLQGCNQEFYLEINQSVDSWLNPWVRVNQQGYFVNRDDQNFQNSTFIVKKSRVVRHKAQRLDLLQILKQLDQLVNQKINKQTNKSVVFLYQSLYKKICLTLQELLNTQNISFNSQGIVFSKQIKQILKMFKHTDFLNLSYVFDLIDLINENPDKNIDLKHIKSQIHRQYSCLNSSLEKAKINQIIKNHNCYKCNSESLIKSSKMLVCTNKYCLWKMPLNIHNIQLSLAQSLEIIKNGKSKSTYNFLMKNNKVYPAYLYLDYKAEIGFDFHLPYLESK</sequence>
<name>A0A7K1GP69_9FLAO</name>
<comment type="caution">
    <text evidence="1">The sequence shown here is derived from an EMBL/GenBank/DDBJ whole genome shotgun (WGS) entry which is preliminary data.</text>
</comment>
<dbReference type="AlphaFoldDB" id="A0A7K1GP69"/>
<accession>A0A7K1GP69</accession>
<evidence type="ECO:0008006" key="3">
    <source>
        <dbReference type="Google" id="ProtNLM"/>
    </source>
</evidence>
<reference evidence="1 2" key="1">
    <citation type="journal article" date="2006" name="Int. J. Syst. Evol. Microbiol.">
        <title>Myroides pelagicus sp. nov., isolated from seawater in Thailand.</title>
        <authorList>
            <person name="Yoon J."/>
            <person name="Maneerat S."/>
            <person name="Kawai F."/>
            <person name="Yokota A."/>
        </authorList>
    </citation>
    <scope>NUCLEOTIDE SEQUENCE [LARGE SCALE GENOMIC DNA]</scope>
    <source>
        <strain evidence="1 2">SM1T</strain>
    </source>
</reference>
<proteinExistence type="predicted"/>
<gene>
    <name evidence="1" type="ORF">GJV77_11785</name>
</gene>
<keyword evidence="2" id="KW-1185">Reference proteome</keyword>
<dbReference type="RefSeq" id="WP_155036560.1">
    <property type="nucleotide sequence ID" value="NZ_JBHTIG010000009.1"/>
</dbReference>
<organism evidence="1 2">
    <name type="scientific">Myroides pelagicus</name>
    <dbReference type="NCBI Taxonomy" id="270914"/>
    <lineage>
        <taxon>Bacteria</taxon>
        <taxon>Pseudomonadati</taxon>
        <taxon>Bacteroidota</taxon>
        <taxon>Flavobacteriia</taxon>
        <taxon>Flavobacteriales</taxon>
        <taxon>Flavobacteriaceae</taxon>
        <taxon>Myroides</taxon>
    </lineage>
</organism>
<dbReference type="EMBL" id="WMJY01000031">
    <property type="protein sequence ID" value="MTH30578.1"/>
    <property type="molecule type" value="Genomic_DNA"/>
</dbReference>
<dbReference type="Proteomes" id="UP000488936">
    <property type="component" value="Unassembled WGS sequence"/>
</dbReference>
<evidence type="ECO:0000313" key="1">
    <source>
        <dbReference type="EMBL" id="MTH30578.1"/>
    </source>
</evidence>
<protein>
    <recommendedName>
        <fullName evidence="3">DNA topoisomerase type IA DNA-binding domain-containing protein</fullName>
    </recommendedName>
</protein>
<evidence type="ECO:0000313" key="2">
    <source>
        <dbReference type="Proteomes" id="UP000488936"/>
    </source>
</evidence>